<dbReference type="PROSITE" id="PS50157">
    <property type="entry name" value="ZINC_FINGER_C2H2_2"/>
    <property type="match status" value="1"/>
</dbReference>
<dbReference type="InterPro" id="IPR013087">
    <property type="entry name" value="Znf_C2H2_type"/>
</dbReference>
<evidence type="ECO:0000313" key="2">
    <source>
        <dbReference type="Proteomes" id="UP000286415"/>
    </source>
</evidence>
<dbReference type="AlphaFoldDB" id="A0A3R7FJ49"/>
<accession>A0A3R7FJ49</accession>
<comment type="caution">
    <text evidence="1">The sequence shown here is derived from an EMBL/GenBank/DDBJ whole genome shotgun (WGS) entry which is preliminary data.</text>
</comment>
<dbReference type="OrthoDB" id="6227366at2759"/>
<protein>
    <submittedName>
        <fullName evidence="1">Uncharacterized protein</fullName>
    </submittedName>
</protein>
<dbReference type="PROSITE" id="PS00028">
    <property type="entry name" value="ZINC_FINGER_C2H2_1"/>
    <property type="match status" value="1"/>
</dbReference>
<dbReference type="InParanoid" id="A0A3R7FJ49"/>
<proteinExistence type="predicted"/>
<evidence type="ECO:0000313" key="1">
    <source>
        <dbReference type="EMBL" id="KAG5452188.1"/>
    </source>
</evidence>
<dbReference type="Gene3D" id="3.30.160.60">
    <property type="entry name" value="Classic Zinc Finger"/>
    <property type="match status" value="1"/>
</dbReference>
<sequence>MGRARWPKWLEREFTGRKVRGSNPTSVSRLPLSGLGQPGSISALILPSGGMAARHRKRATAELFPVHNRLSPAYMKGADTPKNSHLIQLPENITNGRFSWVPDTTHKGVENSSTAHDRLLPSWDSSGRRNPRVSVNLVFYLNPNCTKLAKYTHSHYAYTMYREISLTETRGFRLPDESQEGRSRSWAVEEFSTPLWKHKDSENSSAVHDRLRLFWDLSSGERPHVTVKLMFYMNLKWTRLANFKVQQIHTVLTTLFGHNMLVTFDNIRYESSDVCTSVPASTQERLVGLTCEECGKWCKSKAGLVAHHRVHDNESVGTIVVAQLACADSSHLFPTKIGLSQHRRHTHPA</sequence>
<dbReference type="Proteomes" id="UP000286415">
    <property type="component" value="Unassembled WGS sequence"/>
</dbReference>
<keyword evidence="2" id="KW-1185">Reference proteome</keyword>
<gene>
    <name evidence="1" type="ORF">CSKR_104288</name>
</gene>
<dbReference type="EMBL" id="NIRI02000042">
    <property type="protein sequence ID" value="KAG5452188.1"/>
    <property type="molecule type" value="Genomic_DNA"/>
</dbReference>
<reference evidence="1 2" key="2">
    <citation type="journal article" date="2021" name="Genomics">
        <title>High-quality reference genome for Clonorchis sinensis.</title>
        <authorList>
            <person name="Young N.D."/>
            <person name="Stroehlein A.J."/>
            <person name="Kinkar L."/>
            <person name="Wang T."/>
            <person name="Sohn W.M."/>
            <person name="Chang B.C.H."/>
            <person name="Kaur P."/>
            <person name="Weisz D."/>
            <person name="Dudchenko O."/>
            <person name="Aiden E.L."/>
            <person name="Korhonen P.K."/>
            <person name="Gasser R.B."/>
        </authorList>
    </citation>
    <scope>NUCLEOTIDE SEQUENCE [LARGE SCALE GENOMIC DNA]</scope>
    <source>
        <strain evidence="1">Cs-k2</strain>
    </source>
</reference>
<dbReference type="SMART" id="SM00355">
    <property type="entry name" value="ZnF_C2H2"/>
    <property type="match status" value="1"/>
</dbReference>
<organism evidence="1 2">
    <name type="scientific">Clonorchis sinensis</name>
    <name type="common">Chinese liver fluke</name>
    <dbReference type="NCBI Taxonomy" id="79923"/>
    <lineage>
        <taxon>Eukaryota</taxon>
        <taxon>Metazoa</taxon>
        <taxon>Spiralia</taxon>
        <taxon>Lophotrochozoa</taxon>
        <taxon>Platyhelminthes</taxon>
        <taxon>Trematoda</taxon>
        <taxon>Digenea</taxon>
        <taxon>Opisthorchiida</taxon>
        <taxon>Opisthorchiata</taxon>
        <taxon>Opisthorchiidae</taxon>
        <taxon>Clonorchis</taxon>
    </lineage>
</organism>
<name>A0A3R7FJ49_CLOSI</name>
<reference evidence="1 2" key="1">
    <citation type="journal article" date="2018" name="Biotechnol. Adv.">
        <title>Improved genomic resources and new bioinformatic workflow for the carcinogenic parasite Clonorchis sinensis: Biotechnological implications.</title>
        <authorList>
            <person name="Wang D."/>
            <person name="Korhonen P.K."/>
            <person name="Gasser R.B."/>
            <person name="Young N.D."/>
        </authorList>
    </citation>
    <scope>NUCLEOTIDE SEQUENCE [LARGE SCALE GENOMIC DNA]</scope>
    <source>
        <strain evidence="1">Cs-k2</strain>
    </source>
</reference>